<proteinExistence type="predicted"/>
<accession>A0A419DEX6</accession>
<protein>
    <submittedName>
        <fullName evidence="1">Uncharacterized protein</fullName>
    </submittedName>
</protein>
<dbReference type="AlphaFoldDB" id="A0A419DEX6"/>
<dbReference type="Proteomes" id="UP000285655">
    <property type="component" value="Unassembled WGS sequence"/>
</dbReference>
<name>A0A419DEX6_9BACT</name>
<sequence length="172" mass="19090">MRSKSILMVSLITCVIVITFGTTALANISIVSFQETSTTLSVHWWWSPEVSDSDGYNGNNWWAYVETANGVNDNVYWEFRHYGAMPGDVFYDDQDFSAGQNVLVSGTHIHHPPLNSVADYWDFQLVQASGGTDIYLNVNHAPVVPEPISSILFVTGGTLLAGSRYIKRKKIA</sequence>
<reference evidence="1 2" key="1">
    <citation type="journal article" date="2017" name="ISME J.">
        <title>Energy and carbon metabolisms in a deep terrestrial subsurface fluid microbial community.</title>
        <authorList>
            <person name="Momper L."/>
            <person name="Jungbluth S.P."/>
            <person name="Lee M.D."/>
            <person name="Amend J.P."/>
        </authorList>
    </citation>
    <scope>NUCLEOTIDE SEQUENCE [LARGE SCALE GENOMIC DNA]</scope>
    <source>
        <strain evidence="1">SURF_29</strain>
    </source>
</reference>
<dbReference type="EMBL" id="QZJW01000015">
    <property type="protein sequence ID" value="RJO61628.1"/>
    <property type="molecule type" value="Genomic_DNA"/>
</dbReference>
<organism evidence="1 2">
    <name type="scientific">candidate division WS5 bacterium</name>
    <dbReference type="NCBI Taxonomy" id="2093353"/>
    <lineage>
        <taxon>Bacteria</taxon>
        <taxon>candidate division WS5</taxon>
    </lineage>
</organism>
<comment type="caution">
    <text evidence="1">The sequence shown here is derived from an EMBL/GenBank/DDBJ whole genome shotgun (WGS) entry which is preliminary data.</text>
</comment>
<evidence type="ECO:0000313" key="2">
    <source>
        <dbReference type="Proteomes" id="UP000285655"/>
    </source>
</evidence>
<gene>
    <name evidence="1" type="ORF">C4544_02150</name>
</gene>
<evidence type="ECO:0000313" key="1">
    <source>
        <dbReference type="EMBL" id="RJO61628.1"/>
    </source>
</evidence>